<feature type="transmembrane region" description="Helical" evidence="1">
    <location>
        <begin position="149"/>
        <end position="168"/>
    </location>
</feature>
<organism evidence="2 3">
    <name type="scientific">Paramecium sonneborni</name>
    <dbReference type="NCBI Taxonomy" id="65129"/>
    <lineage>
        <taxon>Eukaryota</taxon>
        <taxon>Sar</taxon>
        <taxon>Alveolata</taxon>
        <taxon>Ciliophora</taxon>
        <taxon>Intramacronucleata</taxon>
        <taxon>Oligohymenophorea</taxon>
        <taxon>Peniculida</taxon>
        <taxon>Parameciidae</taxon>
        <taxon>Paramecium</taxon>
    </lineage>
</organism>
<proteinExistence type="predicted"/>
<accession>A0A8S1RTG5</accession>
<evidence type="ECO:0000313" key="2">
    <source>
        <dbReference type="EMBL" id="CAD8130690.1"/>
    </source>
</evidence>
<keyword evidence="1" id="KW-0472">Membrane</keyword>
<name>A0A8S1RTG5_9CILI</name>
<protein>
    <recommendedName>
        <fullName evidence="4">Transmembrane protein</fullName>
    </recommendedName>
</protein>
<keyword evidence="1" id="KW-0812">Transmembrane</keyword>
<feature type="transmembrane region" description="Helical" evidence="1">
    <location>
        <begin position="103"/>
        <end position="129"/>
    </location>
</feature>
<dbReference type="EMBL" id="CAJJDN010000317">
    <property type="protein sequence ID" value="CAD8130690.1"/>
    <property type="molecule type" value="Genomic_DNA"/>
</dbReference>
<dbReference type="AlphaFoldDB" id="A0A8S1RTG5"/>
<dbReference type="Proteomes" id="UP000692954">
    <property type="component" value="Unassembled WGS sequence"/>
</dbReference>
<comment type="caution">
    <text evidence="2">The sequence shown here is derived from an EMBL/GenBank/DDBJ whole genome shotgun (WGS) entry which is preliminary data.</text>
</comment>
<reference evidence="2" key="1">
    <citation type="submission" date="2021-01" db="EMBL/GenBank/DDBJ databases">
        <authorList>
            <consortium name="Genoscope - CEA"/>
            <person name="William W."/>
        </authorList>
    </citation>
    <scope>NUCLEOTIDE SEQUENCE</scope>
</reference>
<sequence length="225" mass="27100">MQHVYEWMKKTQLLNKDEKKGKQSIDLLIKANLKIQTDGYPLVEFLFKHYCIYNQNQINCYIIQRVPTNVHNASTDLLFNNSSLLIYSKVPQREQINYFNSQIVWPVLIQNFVLLSCSVLLDFMNFIHFCKPQAMITLQELYSFKAFRNFKLVFQYALLMMTIIFRVIKDQCNKSKILVCYEQSYKYKQMNINIYQILVAFQLYTIVKYDSNAILIYLWQFFRFE</sequence>
<keyword evidence="1" id="KW-1133">Transmembrane helix</keyword>
<evidence type="ECO:0000313" key="3">
    <source>
        <dbReference type="Proteomes" id="UP000692954"/>
    </source>
</evidence>
<gene>
    <name evidence="2" type="ORF">PSON_ATCC_30995.1.T3170004</name>
</gene>
<evidence type="ECO:0008006" key="4">
    <source>
        <dbReference type="Google" id="ProtNLM"/>
    </source>
</evidence>
<keyword evidence="3" id="KW-1185">Reference proteome</keyword>
<evidence type="ECO:0000256" key="1">
    <source>
        <dbReference type="SAM" id="Phobius"/>
    </source>
</evidence>